<keyword evidence="5 11" id="KW-0418">Kinase</keyword>
<keyword evidence="6" id="KW-0902">Two-component regulatory system</keyword>
<keyword evidence="4" id="KW-0808">Transferase</keyword>
<evidence type="ECO:0000256" key="2">
    <source>
        <dbReference type="ARBA" id="ARBA00012438"/>
    </source>
</evidence>
<dbReference type="GO" id="GO:0000155">
    <property type="term" value="F:phosphorelay sensor kinase activity"/>
    <property type="evidence" value="ECO:0007669"/>
    <property type="project" value="InterPro"/>
</dbReference>
<feature type="repeat" description="TPR" evidence="7">
    <location>
        <begin position="201"/>
        <end position="234"/>
    </location>
</feature>
<dbReference type="EMBL" id="FNZH01000005">
    <property type="protein sequence ID" value="SEJ56941.1"/>
    <property type="molecule type" value="Genomic_DNA"/>
</dbReference>
<dbReference type="PANTHER" id="PTHR43711:SF1">
    <property type="entry name" value="HISTIDINE KINASE 1"/>
    <property type="match status" value="1"/>
</dbReference>
<dbReference type="InterPro" id="IPR003594">
    <property type="entry name" value="HATPase_dom"/>
</dbReference>
<keyword evidence="9" id="KW-1133">Transmembrane helix</keyword>
<dbReference type="Proteomes" id="UP000199403">
    <property type="component" value="Unassembled WGS sequence"/>
</dbReference>
<dbReference type="InterPro" id="IPR036097">
    <property type="entry name" value="HisK_dim/P_sf"/>
</dbReference>
<feature type="domain" description="Histidine kinase" evidence="10">
    <location>
        <begin position="471"/>
        <end position="688"/>
    </location>
</feature>
<keyword evidence="7" id="KW-0802">TPR repeat</keyword>
<dbReference type="SUPFAM" id="SSF47384">
    <property type="entry name" value="Homodimeric domain of signal transducing histidine kinase"/>
    <property type="match status" value="1"/>
</dbReference>
<keyword evidence="8" id="KW-0175">Coiled coil</keyword>
<evidence type="ECO:0000256" key="9">
    <source>
        <dbReference type="SAM" id="Phobius"/>
    </source>
</evidence>
<dbReference type="InterPro" id="IPR019734">
    <property type="entry name" value="TPR_rpt"/>
</dbReference>
<dbReference type="PROSITE" id="PS50005">
    <property type="entry name" value="TPR"/>
    <property type="match status" value="5"/>
</dbReference>
<sequence>MTFAAVTWSQHTFGQREAIDSMKLELHAIERSENFSPDKPYIDLINHLGELYYNLDPDSTFLLGMKSLDASEKVGYIEGVVDAYRNIGAYHNLRGEYEQAMGFFREGLLIAEENQYWKGLANTYHSIGLNYYDRGILEESVTAYLKSLEIKEKHLSKIEQSRTLSNLGLVFLDMEDTDRALNYHQRALAIRKEANDQLGVASSMLNIGDIYKHTGAYDQALENFQSSLAIGTAIDNKRLASASHFNIGEINLAQQNFAEALFHFESGLSLDQEIKDKAGTAEDYLGIGEAQMNLGKLTAAKNAFQESLEMAMESNLKSVIQRAHLLLSKLNEMQRNATAALYHFKLHKAYQDSIFNQDSEKQIQKLAAEYAFEKKEAELLQQQRENELRNEARMEQRLRMGVTIILVILLVAFFVALRSIRYQVKARGVVTRQKNELEALNKKILQQKNEIEKVANQLFEVNQTKDKLFSIVGHDLKSPINSLKGLMQYVVDEKLSQEEFLLVSAQLRNEVEQVHFTLINLLHWAKSQMKGIVTDTEKVSINKILKENISLYKPVSEAKDIAIIDLLSPQTDCLADREQCNLIVRNLLNNALKFTNRGGQVQISSNKINDSFWEIAIQDDGIGMDNTTLSRLFTPVLKEKHRYGTAGEKGTGLGLQLTKDFICKNGGEIHVESELGKGSKFTFTLPIA</sequence>
<dbReference type="AlphaFoldDB" id="A0A1H6ZUD3"/>
<dbReference type="InterPro" id="IPR036890">
    <property type="entry name" value="HATPase_C_sf"/>
</dbReference>
<dbReference type="PROSITE" id="PS50109">
    <property type="entry name" value="HIS_KIN"/>
    <property type="match status" value="1"/>
</dbReference>
<feature type="repeat" description="TPR" evidence="7">
    <location>
        <begin position="81"/>
        <end position="114"/>
    </location>
</feature>
<keyword evidence="12" id="KW-1185">Reference proteome</keyword>
<organism evidence="11 12">
    <name type="scientific">Cyclobacterium xiamenense</name>
    <dbReference type="NCBI Taxonomy" id="1297121"/>
    <lineage>
        <taxon>Bacteria</taxon>
        <taxon>Pseudomonadati</taxon>
        <taxon>Bacteroidota</taxon>
        <taxon>Cytophagia</taxon>
        <taxon>Cytophagales</taxon>
        <taxon>Cyclobacteriaceae</taxon>
        <taxon>Cyclobacterium</taxon>
    </lineage>
</organism>
<evidence type="ECO:0000256" key="6">
    <source>
        <dbReference type="ARBA" id="ARBA00023012"/>
    </source>
</evidence>
<dbReference type="PANTHER" id="PTHR43711">
    <property type="entry name" value="TWO-COMPONENT HISTIDINE KINASE"/>
    <property type="match status" value="1"/>
</dbReference>
<keyword evidence="9" id="KW-0812">Transmembrane</keyword>
<dbReference type="Gene3D" id="1.25.40.10">
    <property type="entry name" value="Tetratricopeptide repeat domain"/>
    <property type="match status" value="2"/>
</dbReference>
<keyword evidence="3" id="KW-0597">Phosphoprotein</keyword>
<dbReference type="Pfam" id="PF13374">
    <property type="entry name" value="TPR_10"/>
    <property type="match status" value="2"/>
</dbReference>
<dbReference type="InterPro" id="IPR011990">
    <property type="entry name" value="TPR-like_helical_dom_sf"/>
</dbReference>
<dbReference type="STRING" id="1416801.SAMN05192553_105146"/>
<reference evidence="12" key="1">
    <citation type="submission" date="2016-10" db="EMBL/GenBank/DDBJ databases">
        <authorList>
            <person name="Varghese N."/>
            <person name="Submissions S."/>
        </authorList>
    </citation>
    <scope>NUCLEOTIDE SEQUENCE [LARGE SCALE GENOMIC DNA]</scope>
    <source>
        <strain evidence="12">IBRC-M 10761</strain>
    </source>
</reference>
<dbReference type="EC" id="2.7.13.3" evidence="2"/>
<feature type="transmembrane region" description="Helical" evidence="9">
    <location>
        <begin position="398"/>
        <end position="417"/>
    </location>
</feature>
<proteinExistence type="predicted"/>
<dbReference type="SMART" id="SM00028">
    <property type="entry name" value="TPR"/>
    <property type="match status" value="6"/>
</dbReference>
<dbReference type="SUPFAM" id="SSF48452">
    <property type="entry name" value="TPR-like"/>
    <property type="match status" value="2"/>
</dbReference>
<dbReference type="SMART" id="SM00387">
    <property type="entry name" value="HATPase_c"/>
    <property type="match status" value="1"/>
</dbReference>
<dbReference type="InterPro" id="IPR050736">
    <property type="entry name" value="Sensor_HK_Regulatory"/>
</dbReference>
<evidence type="ECO:0000256" key="4">
    <source>
        <dbReference type="ARBA" id="ARBA00022679"/>
    </source>
</evidence>
<feature type="repeat" description="TPR" evidence="7">
    <location>
        <begin position="121"/>
        <end position="154"/>
    </location>
</feature>
<dbReference type="Gene3D" id="3.30.565.10">
    <property type="entry name" value="Histidine kinase-like ATPase, C-terminal domain"/>
    <property type="match status" value="1"/>
</dbReference>
<dbReference type="SUPFAM" id="SSF55874">
    <property type="entry name" value="ATPase domain of HSP90 chaperone/DNA topoisomerase II/histidine kinase"/>
    <property type="match status" value="1"/>
</dbReference>
<evidence type="ECO:0000256" key="3">
    <source>
        <dbReference type="ARBA" id="ARBA00022553"/>
    </source>
</evidence>
<feature type="coiled-coil region" evidence="8">
    <location>
        <begin position="430"/>
        <end position="457"/>
    </location>
</feature>
<keyword evidence="9" id="KW-0472">Membrane</keyword>
<name>A0A1H6ZUD3_9BACT</name>
<evidence type="ECO:0000256" key="8">
    <source>
        <dbReference type="SAM" id="Coils"/>
    </source>
</evidence>
<dbReference type="Pfam" id="PF02518">
    <property type="entry name" value="HATPase_c"/>
    <property type="match status" value="1"/>
</dbReference>
<feature type="coiled-coil region" evidence="8">
    <location>
        <begin position="356"/>
        <end position="397"/>
    </location>
</feature>
<evidence type="ECO:0000313" key="12">
    <source>
        <dbReference type="Proteomes" id="UP000199403"/>
    </source>
</evidence>
<feature type="repeat" description="TPR" evidence="7">
    <location>
        <begin position="281"/>
        <end position="314"/>
    </location>
</feature>
<dbReference type="Pfam" id="PF13424">
    <property type="entry name" value="TPR_12"/>
    <property type="match status" value="1"/>
</dbReference>
<evidence type="ECO:0000259" key="10">
    <source>
        <dbReference type="PROSITE" id="PS50109"/>
    </source>
</evidence>
<feature type="repeat" description="TPR" evidence="7">
    <location>
        <begin position="161"/>
        <end position="194"/>
    </location>
</feature>
<dbReference type="Pfam" id="PF13432">
    <property type="entry name" value="TPR_16"/>
    <property type="match status" value="1"/>
</dbReference>
<evidence type="ECO:0000256" key="7">
    <source>
        <dbReference type="PROSITE-ProRule" id="PRU00339"/>
    </source>
</evidence>
<evidence type="ECO:0000256" key="1">
    <source>
        <dbReference type="ARBA" id="ARBA00000085"/>
    </source>
</evidence>
<gene>
    <name evidence="11" type="ORF">SAMN05192553_105146</name>
</gene>
<accession>A0A1H6ZUD3</accession>
<dbReference type="PRINTS" id="PR00344">
    <property type="entry name" value="BCTRLSENSOR"/>
</dbReference>
<dbReference type="InterPro" id="IPR003661">
    <property type="entry name" value="HisK_dim/P_dom"/>
</dbReference>
<dbReference type="InterPro" id="IPR004358">
    <property type="entry name" value="Sig_transdc_His_kin-like_C"/>
</dbReference>
<evidence type="ECO:0000256" key="5">
    <source>
        <dbReference type="ARBA" id="ARBA00022777"/>
    </source>
</evidence>
<comment type="catalytic activity">
    <reaction evidence="1">
        <text>ATP + protein L-histidine = ADP + protein N-phospho-L-histidine.</text>
        <dbReference type="EC" id="2.7.13.3"/>
    </reaction>
</comment>
<dbReference type="CDD" id="cd00082">
    <property type="entry name" value="HisKA"/>
    <property type="match status" value="1"/>
</dbReference>
<protein>
    <recommendedName>
        <fullName evidence="2">histidine kinase</fullName>
        <ecNumber evidence="2">2.7.13.3</ecNumber>
    </recommendedName>
</protein>
<dbReference type="InterPro" id="IPR005467">
    <property type="entry name" value="His_kinase_dom"/>
</dbReference>
<dbReference type="Gene3D" id="1.10.287.130">
    <property type="match status" value="1"/>
</dbReference>
<evidence type="ECO:0000313" key="11">
    <source>
        <dbReference type="EMBL" id="SEJ56941.1"/>
    </source>
</evidence>